<feature type="non-terminal residue" evidence="1">
    <location>
        <position position="1"/>
    </location>
</feature>
<sequence length="110" mass="12751">HHYEETTDHITSGCPELAKSVYIQRHNKVASYIHWNICKDYNIKVGDKWTHRPETITENGNESCTILWGMPVNTKNRNQIQQIIIRDQELKKCLLIDMAVSAEQITCQNG</sequence>
<name>A0ABN8NW94_9CNID</name>
<proteinExistence type="predicted"/>
<dbReference type="Proteomes" id="UP001159405">
    <property type="component" value="Unassembled WGS sequence"/>
</dbReference>
<dbReference type="PANTHER" id="PTHR35450:SF2">
    <property type="entry name" value="REVERSE TRANSCRIPTASE DOMAIN-CONTAINING PROTEIN"/>
    <property type="match status" value="1"/>
</dbReference>
<evidence type="ECO:0000313" key="2">
    <source>
        <dbReference type="Proteomes" id="UP001159405"/>
    </source>
</evidence>
<reference evidence="1 2" key="1">
    <citation type="submission" date="2022-05" db="EMBL/GenBank/DDBJ databases">
        <authorList>
            <consortium name="Genoscope - CEA"/>
            <person name="William W."/>
        </authorList>
    </citation>
    <scope>NUCLEOTIDE SEQUENCE [LARGE SCALE GENOMIC DNA]</scope>
</reference>
<accession>A0ABN8NW94</accession>
<organism evidence="1 2">
    <name type="scientific">Porites lobata</name>
    <dbReference type="NCBI Taxonomy" id="104759"/>
    <lineage>
        <taxon>Eukaryota</taxon>
        <taxon>Metazoa</taxon>
        <taxon>Cnidaria</taxon>
        <taxon>Anthozoa</taxon>
        <taxon>Hexacorallia</taxon>
        <taxon>Scleractinia</taxon>
        <taxon>Fungiina</taxon>
        <taxon>Poritidae</taxon>
        <taxon>Porites</taxon>
    </lineage>
</organism>
<comment type="caution">
    <text evidence="1">The sequence shown here is derived from an EMBL/GenBank/DDBJ whole genome shotgun (WGS) entry which is preliminary data.</text>
</comment>
<protein>
    <submittedName>
        <fullName evidence="1">Uncharacterized protein</fullName>
    </submittedName>
</protein>
<keyword evidence="2" id="KW-1185">Reference proteome</keyword>
<evidence type="ECO:0000313" key="1">
    <source>
        <dbReference type="EMBL" id="CAH3124751.1"/>
    </source>
</evidence>
<dbReference type="EMBL" id="CALNXK010000040">
    <property type="protein sequence ID" value="CAH3124751.1"/>
    <property type="molecule type" value="Genomic_DNA"/>
</dbReference>
<dbReference type="PANTHER" id="PTHR35450">
    <property type="entry name" value="REVERSE TRANSCRIPTASE DOMAIN-CONTAINING PROTEIN"/>
    <property type="match status" value="1"/>
</dbReference>
<gene>
    <name evidence="1" type="ORF">PLOB_00031367</name>
</gene>